<keyword evidence="11" id="KW-0325">Glycoprotein</keyword>
<protein>
    <recommendedName>
        <fullName evidence="13">Acid ceramidase</fullName>
        <ecNumber evidence="5">3.5.1.23</ecNumber>
    </recommendedName>
</protein>
<dbReference type="EnsemblMetazoa" id="XM_028659441.1">
    <property type="protein sequence ID" value="XP_028515242.1"/>
    <property type="gene ID" value="LOC110240322"/>
</dbReference>
<evidence type="ECO:0000256" key="7">
    <source>
        <dbReference type="ARBA" id="ARBA00022729"/>
    </source>
</evidence>
<evidence type="ECO:0000256" key="4">
    <source>
        <dbReference type="ARBA" id="ARBA00005730"/>
    </source>
</evidence>
<evidence type="ECO:0000313" key="20">
    <source>
        <dbReference type="Proteomes" id="UP000887567"/>
    </source>
</evidence>
<dbReference type="OrthoDB" id="5273684at2759"/>
<evidence type="ECO:0000256" key="15">
    <source>
        <dbReference type="PIRNR" id="PIRNR017632"/>
    </source>
</evidence>
<dbReference type="KEGG" id="epa:110240322"/>
<dbReference type="Gene3D" id="3.60.60.10">
    <property type="entry name" value="Penicillin V Acylase, Chain A"/>
    <property type="match status" value="1"/>
</dbReference>
<proteinExistence type="inferred from homology"/>
<comment type="catalytic activity">
    <reaction evidence="14">
        <text>an N-acylsphing-4-enine + H2O = sphing-4-enine + a fatty acid</text>
        <dbReference type="Rhea" id="RHEA:20856"/>
        <dbReference type="ChEBI" id="CHEBI:15377"/>
        <dbReference type="ChEBI" id="CHEBI:28868"/>
        <dbReference type="ChEBI" id="CHEBI:52639"/>
        <dbReference type="ChEBI" id="CHEBI:57756"/>
        <dbReference type="EC" id="3.5.1.23"/>
    </reaction>
</comment>
<evidence type="ECO:0000313" key="19">
    <source>
        <dbReference type="EnsemblMetazoa" id="XP_028515242.1"/>
    </source>
</evidence>
<name>A0A913YL79_EXADI</name>
<dbReference type="GeneID" id="110240322"/>
<feature type="domain" description="Choloylglycine hydrolase/NAAA C-terminal" evidence="18">
    <location>
        <begin position="116"/>
        <end position="298"/>
    </location>
</feature>
<evidence type="ECO:0000256" key="6">
    <source>
        <dbReference type="ARBA" id="ARBA00022525"/>
    </source>
</evidence>
<keyword evidence="10" id="KW-1015">Disulfide bond</keyword>
<evidence type="ECO:0000256" key="2">
    <source>
        <dbReference type="ARBA" id="ARBA00004613"/>
    </source>
</evidence>
<keyword evidence="9 15" id="KW-0443">Lipid metabolism</keyword>
<evidence type="ECO:0000256" key="14">
    <source>
        <dbReference type="ARBA" id="ARBA00048057"/>
    </source>
</evidence>
<sequence>MLNRGIFFVCIFAFGIFPSTSSVQLAKVEDQSCEDGVYPPKDVPEVTSEVIDLDVSPGDRYNDLATKKTQQVPNGPLVYTLPSPYKEEIIGLSKASGIPVGEVVLYNIFYEVFTVCTSIVAENKKGKLYHARNLDFGLFVGWDNKTDTWGLSEVLRPLVVNLDFKKGGKTLYKTVSFAGYVGVITGLKPGLFSLTLNERFNINGGYIGIIEWIFGKRDAKWSSFLSRDVLEHANSFSEAHDMLANTEVLAPVYYILGGNKSGEGVVVTRDRTKNLQENRMDPAKGKWFVLQTNYDFWKPPLLIDDRRTPGTFCMNKVGQSEIGFKGLYNVLSSQPVLNKLTTYTVLMQVNSGELVSYIRNCRTPCFPW</sequence>
<evidence type="ECO:0000259" key="18">
    <source>
        <dbReference type="Pfam" id="PF02275"/>
    </source>
</evidence>
<evidence type="ECO:0000256" key="12">
    <source>
        <dbReference type="ARBA" id="ARBA00023228"/>
    </source>
</evidence>
<dbReference type="CDD" id="cd01903">
    <property type="entry name" value="Ntn_AC_NAAA"/>
    <property type="match status" value="1"/>
</dbReference>
<feature type="signal peptide" evidence="17">
    <location>
        <begin position="1"/>
        <end position="22"/>
    </location>
</feature>
<evidence type="ECO:0000256" key="3">
    <source>
        <dbReference type="ARBA" id="ARBA00005189"/>
    </source>
</evidence>
<dbReference type="InterPro" id="IPR016699">
    <property type="entry name" value="Acid_ceramidase-like"/>
</dbReference>
<dbReference type="FunFam" id="3.60.60.10:FF:000002">
    <property type="entry name" value="N-acylsphingosine amidohydrolase 1"/>
    <property type="match status" value="1"/>
</dbReference>
<dbReference type="GO" id="GO:0017040">
    <property type="term" value="F:N-acylsphingosine amidohydrolase activity"/>
    <property type="evidence" value="ECO:0007669"/>
    <property type="project" value="UniProtKB-EC"/>
</dbReference>
<dbReference type="GO" id="GO:0005576">
    <property type="term" value="C:extracellular region"/>
    <property type="evidence" value="ECO:0007669"/>
    <property type="project" value="UniProtKB-SubCell"/>
</dbReference>
<dbReference type="RefSeq" id="XP_028515242.1">
    <property type="nucleotide sequence ID" value="XM_028659441.1"/>
</dbReference>
<dbReference type="Proteomes" id="UP000887567">
    <property type="component" value="Unplaced"/>
</dbReference>
<evidence type="ECO:0000256" key="5">
    <source>
        <dbReference type="ARBA" id="ARBA00011891"/>
    </source>
</evidence>
<keyword evidence="7 17" id="KW-0732">Signal</keyword>
<feature type="chain" id="PRO_5037041648" description="Acid ceramidase" evidence="17">
    <location>
        <begin position="23"/>
        <end position="368"/>
    </location>
</feature>
<comment type="subcellular location">
    <subcellularLocation>
        <location evidence="1">Lysosome</location>
    </subcellularLocation>
    <subcellularLocation>
        <location evidence="2">Secreted</location>
    </subcellularLocation>
</comment>
<feature type="active site" description="Nucleophile" evidence="16">
    <location>
        <position position="116"/>
    </location>
</feature>
<dbReference type="PIRSF" id="PIRSF017632">
    <property type="entry name" value="Acid_ceramidase-like"/>
    <property type="match status" value="1"/>
</dbReference>
<dbReference type="GO" id="GO:0017064">
    <property type="term" value="F:fatty acid amide hydrolase activity"/>
    <property type="evidence" value="ECO:0007669"/>
    <property type="project" value="InterPro"/>
</dbReference>
<dbReference type="InterPro" id="IPR029132">
    <property type="entry name" value="CBAH/NAAA_C"/>
</dbReference>
<keyword evidence="6" id="KW-0964">Secreted</keyword>
<dbReference type="PANTHER" id="PTHR28583:SF1">
    <property type="entry name" value="ACID CERAMIDASE"/>
    <property type="match status" value="1"/>
</dbReference>
<keyword evidence="8 15" id="KW-0378">Hydrolase</keyword>
<accession>A0A913YL79</accession>
<dbReference type="AlphaFoldDB" id="A0A913YL79"/>
<dbReference type="Pfam" id="PF02275">
    <property type="entry name" value="CBAH"/>
    <property type="match status" value="1"/>
</dbReference>
<evidence type="ECO:0000256" key="10">
    <source>
        <dbReference type="ARBA" id="ARBA00023157"/>
    </source>
</evidence>
<keyword evidence="20" id="KW-1185">Reference proteome</keyword>
<comment type="pathway">
    <text evidence="3">Lipid metabolism.</text>
</comment>
<evidence type="ECO:0000256" key="1">
    <source>
        <dbReference type="ARBA" id="ARBA00004371"/>
    </source>
</evidence>
<keyword evidence="12" id="KW-0458">Lysosome</keyword>
<dbReference type="GO" id="GO:0005764">
    <property type="term" value="C:lysosome"/>
    <property type="evidence" value="ECO:0007669"/>
    <property type="project" value="UniProtKB-SubCell"/>
</dbReference>
<dbReference type="GO" id="GO:0006631">
    <property type="term" value="P:fatty acid metabolic process"/>
    <property type="evidence" value="ECO:0007669"/>
    <property type="project" value="InterPro"/>
</dbReference>
<organism evidence="19 20">
    <name type="scientific">Exaiptasia diaphana</name>
    <name type="common">Tropical sea anemone</name>
    <name type="synonym">Aiptasia pulchella</name>
    <dbReference type="NCBI Taxonomy" id="2652724"/>
    <lineage>
        <taxon>Eukaryota</taxon>
        <taxon>Metazoa</taxon>
        <taxon>Cnidaria</taxon>
        <taxon>Anthozoa</taxon>
        <taxon>Hexacorallia</taxon>
        <taxon>Actiniaria</taxon>
        <taxon>Aiptasiidae</taxon>
        <taxon>Exaiptasia</taxon>
    </lineage>
</organism>
<evidence type="ECO:0000256" key="9">
    <source>
        <dbReference type="ARBA" id="ARBA00023098"/>
    </source>
</evidence>
<comment type="similarity">
    <text evidence="4 15">Belongs to the acid ceramidase family.</text>
</comment>
<dbReference type="OMA" id="WTHVIKE"/>
<evidence type="ECO:0000256" key="13">
    <source>
        <dbReference type="ARBA" id="ARBA00040588"/>
    </source>
</evidence>
<reference evidence="19" key="1">
    <citation type="submission" date="2022-11" db="UniProtKB">
        <authorList>
            <consortium name="EnsemblMetazoa"/>
        </authorList>
    </citation>
    <scope>IDENTIFICATION</scope>
</reference>
<dbReference type="PANTHER" id="PTHR28583">
    <property type="entry name" value="ACID AMIDASE"/>
    <property type="match status" value="1"/>
</dbReference>
<evidence type="ECO:0000256" key="16">
    <source>
        <dbReference type="PIRSR" id="PIRSR017632-1"/>
    </source>
</evidence>
<dbReference type="EC" id="3.5.1.23" evidence="5"/>
<evidence type="ECO:0000256" key="11">
    <source>
        <dbReference type="ARBA" id="ARBA00023180"/>
    </source>
</evidence>
<evidence type="ECO:0000256" key="8">
    <source>
        <dbReference type="ARBA" id="ARBA00022801"/>
    </source>
</evidence>
<evidence type="ECO:0000256" key="17">
    <source>
        <dbReference type="SAM" id="SignalP"/>
    </source>
</evidence>